<name>A0ABY5P6S6_9LACT</name>
<proteinExistence type="predicted"/>
<dbReference type="RefSeq" id="WP_313793611.1">
    <property type="nucleotide sequence ID" value="NZ_CP102453.1"/>
</dbReference>
<keyword evidence="2" id="KW-1185">Reference proteome</keyword>
<gene>
    <name evidence="1" type="ORF">NRE15_00105</name>
</gene>
<dbReference type="EMBL" id="CP102453">
    <property type="protein sequence ID" value="UUX34108.1"/>
    <property type="molecule type" value="Genomic_DNA"/>
</dbReference>
<sequence length="144" mass="16589">MSLKENFEAILTEKKLPSNYREIENGHHLYRFQFRVTKTTALVVEVIIQNTDKPSSDAQIIFRNIHSVMDYNKRGEALELINELNEMKTGYYSLFLAGDGEIFLRSLLRMTEDATPLYETIVFGSGISRNLKVELDKVLGTRPE</sequence>
<reference evidence="1 2" key="1">
    <citation type="submission" date="2022-08" db="EMBL/GenBank/DDBJ databases">
        <title>Aerococcaceae sp. nov isolated from spoiled eye mask.</title>
        <authorList>
            <person name="Zhou G."/>
            <person name="Xie X.-B."/>
            <person name="Shi Q.-S."/>
            <person name="Wang Y.-S."/>
            <person name="Wen X."/>
            <person name="Peng H."/>
            <person name="Yang X.-J."/>
            <person name="Tao H.-B."/>
            <person name="Huang X.-M."/>
        </authorList>
    </citation>
    <scope>NUCLEOTIDE SEQUENCE [LARGE SCALE GENOMIC DNA]</scope>
    <source>
        <strain evidence="2">DM20194951</strain>
    </source>
</reference>
<organism evidence="1 2">
    <name type="scientific">Fundicoccus culcitae</name>
    <dbReference type="NCBI Taxonomy" id="2969821"/>
    <lineage>
        <taxon>Bacteria</taxon>
        <taxon>Bacillati</taxon>
        <taxon>Bacillota</taxon>
        <taxon>Bacilli</taxon>
        <taxon>Lactobacillales</taxon>
        <taxon>Aerococcaceae</taxon>
        <taxon>Fundicoccus</taxon>
    </lineage>
</organism>
<dbReference type="Proteomes" id="UP001315967">
    <property type="component" value="Chromosome"/>
</dbReference>
<evidence type="ECO:0008006" key="3">
    <source>
        <dbReference type="Google" id="ProtNLM"/>
    </source>
</evidence>
<accession>A0ABY5P6S6</accession>
<evidence type="ECO:0000313" key="2">
    <source>
        <dbReference type="Proteomes" id="UP001315967"/>
    </source>
</evidence>
<protein>
    <recommendedName>
        <fullName evidence="3">DUF669 domain-containing protein</fullName>
    </recommendedName>
</protein>
<evidence type="ECO:0000313" key="1">
    <source>
        <dbReference type="EMBL" id="UUX34108.1"/>
    </source>
</evidence>